<dbReference type="EMBL" id="JACGCM010002768">
    <property type="protein sequence ID" value="KAF6135888.1"/>
    <property type="molecule type" value="Genomic_DNA"/>
</dbReference>
<dbReference type="PANTHER" id="PTHR47634:SF5">
    <property type="entry name" value="OS09G0552300 PROTEIN"/>
    <property type="match status" value="1"/>
</dbReference>
<comment type="caution">
    <text evidence="10">The sequence shown here is derived from an EMBL/GenBank/DDBJ whole genome shotgun (WGS) entry which is preliminary data.</text>
</comment>
<dbReference type="EC" id="2.7.11.1" evidence="1"/>
<dbReference type="SMART" id="SM00220">
    <property type="entry name" value="S_TKc"/>
    <property type="match status" value="1"/>
</dbReference>
<evidence type="ECO:0000259" key="9">
    <source>
        <dbReference type="PROSITE" id="PS50011"/>
    </source>
</evidence>
<dbReference type="InterPro" id="IPR008271">
    <property type="entry name" value="Ser/Thr_kinase_AS"/>
</dbReference>
<feature type="domain" description="Protein kinase" evidence="9">
    <location>
        <begin position="1"/>
        <end position="160"/>
    </location>
</feature>
<dbReference type="GO" id="GO:0004674">
    <property type="term" value="F:protein serine/threonine kinase activity"/>
    <property type="evidence" value="ECO:0007669"/>
    <property type="project" value="UniProtKB-KW"/>
</dbReference>
<keyword evidence="6" id="KW-0067">ATP-binding</keyword>
<keyword evidence="11" id="KW-1185">Reference proteome</keyword>
<evidence type="ECO:0000256" key="7">
    <source>
        <dbReference type="ARBA" id="ARBA00047899"/>
    </source>
</evidence>
<proteinExistence type="predicted"/>
<comment type="catalytic activity">
    <reaction evidence="8">
        <text>L-seryl-[protein] + ATP = O-phospho-L-seryl-[protein] + ADP + H(+)</text>
        <dbReference type="Rhea" id="RHEA:17989"/>
        <dbReference type="Rhea" id="RHEA-COMP:9863"/>
        <dbReference type="Rhea" id="RHEA-COMP:11604"/>
        <dbReference type="ChEBI" id="CHEBI:15378"/>
        <dbReference type="ChEBI" id="CHEBI:29999"/>
        <dbReference type="ChEBI" id="CHEBI:30616"/>
        <dbReference type="ChEBI" id="CHEBI:83421"/>
        <dbReference type="ChEBI" id="CHEBI:456216"/>
        <dbReference type="EC" id="2.7.11.1"/>
    </reaction>
</comment>
<dbReference type="InterPro" id="IPR000719">
    <property type="entry name" value="Prot_kinase_dom"/>
</dbReference>
<evidence type="ECO:0000256" key="3">
    <source>
        <dbReference type="ARBA" id="ARBA00022679"/>
    </source>
</evidence>
<dbReference type="InterPro" id="IPR051334">
    <property type="entry name" value="SRPK"/>
</dbReference>
<gene>
    <name evidence="10" type="ORF">GIB67_006780</name>
</gene>
<reference evidence="10 11" key="1">
    <citation type="journal article" date="2020" name="IScience">
        <title>Genome Sequencing of the Endangered Kingdonia uniflora (Circaeasteraceae, Ranunculales) Reveals Potential Mechanisms of Evolutionary Specialization.</title>
        <authorList>
            <person name="Sun Y."/>
            <person name="Deng T."/>
            <person name="Zhang A."/>
            <person name="Moore M.J."/>
            <person name="Landis J.B."/>
            <person name="Lin N."/>
            <person name="Zhang H."/>
            <person name="Zhang X."/>
            <person name="Huang J."/>
            <person name="Zhang X."/>
            <person name="Sun H."/>
            <person name="Wang H."/>
        </authorList>
    </citation>
    <scope>NUCLEOTIDE SEQUENCE [LARGE SCALE GENOMIC DNA]</scope>
    <source>
        <strain evidence="10">TB1705</strain>
        <tissue evidence="10">Leaf</tissue>
    </source>
</reference>
<dbReference type="GO" id="GO:0000245">
    <property type="term" value="P:spliceosomal complex assembly"/>
    <property type="evidence" value="ECO:0007669"/>
    <property type="project" value="TreeGrafter"/>
</dbReference>
<dbReference type="AlphaFoldDB" id="A0A7J7KZX5"/>
<keyword evidence="3" id="KW-0808">Transferase</keyword>
<sequence>MKSVVEFAEAAQHEIQFLSTIVVGDPSILKCVVRLIDHFKHARPNGQHLCMVLEFLGDSLLQFIWFSCYRGIPLNKVRKICRWILLGLDYLHRELGIIYIDLKPENVLLVSTIDPANDPIRSSFFPVLERPEGNPNGGIVVNNIEGKLKRMVKKAVVESS</sequence>
<dbReference type="InterPro" id="IPR011009">
    <property type="entry name" value="Kinase-like_dom_sf"/>
</dbReference>
<evidence type="ECO:0000313" key="10">
    <source>
        <dbReference type="EMBL" id="KAF6135888.1"/>
    </source>
</evidence>
<evidence type="ECO:0000256" key="5">
    <source>
        <dbReference type="ARBA" id="ARBA00022777"/>
    </source>
</evidence>
<dbReference type="PANTHER" id="PTHR47634">
    <property type="entry name" value="PROTEIN KINASE DOMAIN-CONTAINING PROTEIN-RELATED"/>
    <property type="match status" value="1"/>
</dbReference>
<evidence type="ECO:0000256" key="4">
    <source>
        <dbReference type="ARBA" id="ARBA00022741"/>
    </source>
</evidence>
<name>A0A7J7KZX5_9MAGN</name>
<keyword evidence="4" id="KW-0547">Nucleotide-binding</keyword>
<dbReference type="PROSITE" id="PS50011">
    <property type="entry name" value="PROTEIN_KINASE_DOM"/>
    <property type="match status" value="1"/>
</dbReference>
<keyword evidence="5" id="KW-0418">Kinase</keyword>
<organism evidence="10 11">
    <name type="scientific">Kingdonia uniflora</name>
    <dbReference type="NCBI Taxonomy" id="39325"/>
    <lineage>
        <taxon>Eukaryota</taxon>
        <taxon>Viridiplantae</taxon>
        <taxon>Streptophyta</taxon>
        <taxon>Embryophyta</taxon>
        <taxon>Tracheophyta</taxon>
        <taxon>Spermatophyta</taxon>
        <taxon>Magnoliopsida</taxon>
        <taxon>Ranunculales</taxon>
        <taxon>Circaeasteraceae</taxon>
        <taxon>Kingdonia</taxon>
    </lineage>
</organism>
<dbReference type="GO" id="GO:0050684">
    <property type="term" value="P:regulation of mRNA processing"/>
    <property type="evidence" value="ECO:0007669"/>
    <property type="project" value="TreeGrafter"/>
</dbReference>
<evidence type="ECO:0000256" key="2">
    <source>
        <dbReference type="ARBA" id="ARBA00022527"/>
    </source>
</evidence>
<dbReference type="GO" id="GO:0005524">
    <property type="term" value="F:ATP binding"/>
    <property type="evidence" value="ECO:0007669"/>
    <property type="project" value="UniProtKB-KW"/>
</dbReference>
<evidence type="ECO:0000256" key="6">
    <source>
        <dbReference type="ARBA" id="ARBA00022840"/>
    </source>
</evidence>
<comment type="catalytic activity">
    <reaction evidence="7">
        <text>L-threonyl-[protein] + ATP = O-phospho-L-threonyl-[protein] + ADP + H(+)</text>
        <dbReference type="Rhea" id="RHEA:46608"/>
        <dbReference type="Rhea" id="RHEA-COMP:11060"/>
        <dbReference type="Rhea" id="RHEA-COMP:11605"/>
        <dbReference type="ChEBI" id="CHEBI:15378"/>
        <dbReference type="ChEBI" id="CHEBI:30013"/>
        <dbReference type="ChEBI" id="CHEBI:30616"/>
        <dbReference type="ChEBI" id="CHEBI:61977"/>
        <dbReference type="ChEBI" id="CHEBI:456216"/>
        <dbReference type="EC" id="2.7.11.1"/>
    </reaction>
</comment>
<evidence type="ECO:0000256" key="8">
    <source>
        <dbReference type="ARBA" id="ARBA00048679"/>
    </source>
</evidence>
<dbReference type="Gene3D" id="3.30.200.20">
    <property type="entry name" value="Phosphorylase Kinase, domain 1"/>
    <property type="match status" value="1"/>
</dbReference>
<protein>
    <recommendedName>
        <fullName evidence="1">non-specific serine/threonine protein kinase</fullName>
        <ecNumber evidence="1">2.7.11.1</ecNumber>
    </recommendedName>
</protein>
<accession>A0A7J7KZX5</accession>
<dbReference type="Gene3D" id="1.10.510.10">
    <property type="entry name" value="Transferase(Phosphotransferase) domain 1"/>
    <property type="match status" value="1"/>
</dbReference>
<dbReference type="SUPFAM" id="SSF56112">
    <property type="entry name" value="Protein kinase-like (PK-like)"/>
    <property type="match status" value="1"/>
</dbReference>
<dbReference type="Pfam" id="PF00069">
    <property type="entry name" value="Pkinase"/>
    <property type="match status" value="1"/>
</dbReference>
<evidence type="ECO:0000313" key="11">
    <source>
        <dbReference type="Proteomes" id="UP000541444"/>
    </source>
</evidence>
<dbReference type="PROSITE" id="PS00108">
    <property type="entry name" value="PROTEIN_KINASE_ST"/>
    <property type="match status" value="1"/>
</dbReference>
<evidence type="ECO:0000256" key="1">
    <source>
        <dbReference type="ARBA" id="ARBA00012513"/>
    </source>
</evidence>
<keyword evidence="2" id="KW-0723">Serine/threonine-protein kinase</keyword>
<dbReference type="Proteomes" id="UP000541444">
    <property type="component" value="Unassembled WGS sequence"/>
</dbReference>
<dbReference type="OrthoDB" id="1720217at2759"/>